<evidence type="ECO:0000313" key="2">
    <source>
        <dbReference type="Proteomes" id="UP000663903"/>
    </source>
</evidence>
<evidence type="ECO:0000313" key="1">
    <source>
        <dbReference type="EMBL" id="QTD47087.1"/>
    </source>
</evidence>
<name>A0A975H7I3_9BURK</name>
<dbReference type="RefSeq" id="WP_208010983.1">
    <property type="nucleotide sequence ID" value="NZ_CP071796.1"/>
</dbReference>
<dbReference type="EMBL" id="CP071796">
    <property type="protein sequence ID" value="QTD47087.1"/>
    <property type="molecule type" value="Genomic_DNA"/>
</dbReference>
<organism evidence="1 2">
    <name type="scientific">Ottowia testudinis</name>
    <dbReference type="NCBI Taxonomy" id="2816950"/>
    <lineage>
        <taxon>Bacteria</taxon>
        <taxon>Pseudomonadati</taxon>
        <taxon>Pseudomonadota</taxon>
        <taxon>Betaproteobacteria</taxon>
        <taxon>Burkholderiales</taxon>
        <taxon>Comamonadaceae</taxon>
        <taxon>Ottowia</taxon>
    </lineage>
</organism>
<sequence>MSAKTFSRAAAGGTRANLKQLRRMRAPLVLQLPAPPPRNHVALALAERSVSSAAGRHIRSQGAQRRADRVALQKAVRNAWND</sequence>
<accession>A0A975H7I3</accession>
<dbReference type="AlphaFoldDB" id="A0A975H7I3"/>
<reference evidence="1" key="1">
    <citation type="submission" date="2021-03" db="EMBL/GenBank/DDBJ databases">
        <title>Ottowia sp. 27C isolated from the cloaca of a Giant Asian pond turtle (Heosemys grandis).</title>
        <authorList>
            <person name="Spergser J."/>
            <person name="Busse H.-J."/>
        </authorList>
    </citation>
    <scope>NUCLEOTIDE SEQUENCE</scope>
    <source>
        <strain evidence="1">27C</strain>
    </source>
</reference>
<dbReference type="KEGG" id="otd:J1M35_09585"/>
<keyword evidence="2" id="KW-1185">Reference proteome</keyword>
<gene>
    <name evidence="1" type="ORF">J1M35_09585</name>
</gene>
<protein>
    <submittedName>
        <fullName evidence="1">Uncharacterized protein</fullName>
    </submittedName>
</protein>
<proteinExistence type="predicted"/>
<dbReference type="Proteomes" id="UP000663903">
    <property type="component" value="Chromosome"/>
</dbReference>